<dbReference type="Gene3D" id="3.50.50.60">
    <property type="entry name" value="FAD/NAD(P)-binding domain"/>
    <property type="match status" value="1"/>
</dbReference>
<name>A0A1T4TE01_9ACTN</name>
<dbReference type="PRINTS" id="PR00469">
    <property type="entry name" value="PNDRDTASEII"/>
</dbReference>
<reference evidence="2 3" key="1">
    <citation type="submission" date="2017-02" db="EMBL/GenBank/DDBJ databases">
        <authorList>
            <person name="Peterson S.W."/>
        </authorList>
    </citation>
    <scope>NUCLEOTIDE SEQUENCE [LARGE SCALE GENOMIC DNA]</scope>
    <source>
        <strain evidence="2 3">DSM 45154</strain>
    </source>
</reference>
<protein>
    <submittedName>
        <fullName evidence="2">Predicted flavoprotein CzcO associated with the cation diffusion facilitator CzcD</fullName>
    </submittedName>
</protein>
<evidence type="ECO:0000313" key="3">
    <source>
        <dbReference type="Proteomes" id="UP000190637"/>
    </source>
</evidence>
<dbReference type="PANTHER" id="PTHR43539">
    <property type="entry name" value="FLAVIN-BINDING MONOOXYGENASE-LIKE PROTEIN (AFU_ORTHOLOGUE AFUA_4G09220)"/>
    <property type="match status" value="1"/>
</dbReference>
<dbReference type="EMBL" id="FUWS01000020">
    <property type="protein sequence ID" value="SKA38667.1"/>
    <property type="molecule type" value="Genomic_DNA"/>
</dbReference>
<dbReference type="PANTHER" id="PTHR43539:SF78">
    <property type="entry name" value="FLAVIN-CONTAINING MONOOXYGENASE"/>
    <property type="match status" value="1"/>
</dbReference>
<dbReference type="RefSeq" id="WP_078764074.1">
    <property type="nucleotide sequence ID" value="NZ_FUWS01000020.1"/>
</dbReference>
<dbReference type="AlphaFoldDB" id="A0A1T4TE01"/>
<dbReference type="STRING" id="1122192.SAMN02745673_04860"/>
<evidence type="ECO:0000313" key="2">
    <source>
        <dbReference type="EMBL" id="SKA38667.1"/>
    </source>
</evidence>
<organism evidence="2 3">
    <name type="scientific">Marinactinospora thermotolerans DSM 45154</name>
    <dbReference type="NCBI Taxonomy" id="1122192"/>
    <lineage>
        <taxon>Bacteria</taxon>
        <taxon>Bacillati</taxon>
        <taxon>Actinomycetota</taxon>
        <taxon>Actinomycetes</taxon>
        <taxon>Streptosporangiales</taxon>
        <taxon>Nocardiopsidaceae</taxon>
        <taxon>Marinactinospora</taxon>
    </lineage>
</organism>
<evidence type="ECO:0000256" key="1">
    <source>
        <dbReference type="ARBA" id="ARBA00023002"/>
    </source>
</evidence>
<dbReference type="InterPro" id="IPR050982">
    <property type="entry name" value="Auxin_biosynth/cation_transpt"/>
</dbReference>
<dbReference type="SUPFAM" id="SSF51905">
    <property type="entry name" value="FAD/NAD(P)-binding domain"/>
    <property type="match status" value="2"/>
</dbReference>
<gene>
    <name evidence="2" type="ORF">SAMN02745673_04860</name>
</gene>
<dbReference type="InterPro" id="IPR036188">
    <property type="entry name" value="FAD/NAD-bd_sf"/>
</dbReference>
<proteinExistence type="predicted"/>
<dbReference type="OrthoDB" id="4328825at2"/>
<dbReference type="Pfam" id="PF13738">
    <property type="entry name" value="Pyr_redox_3"/>
    <property type="match status" value="1"/>
</dbReference>
<accession>A0A1T4TE01</accession>
<sequence>MTGDVTDVDTVIIGGGQAGLSAAYFLARRGSVPWRDHVVLDASPAPGGAWQHVWRSVRLVSPPAYTRLPGLPWSRPFQGPPSGPEVAAYLAEYEKRFAVPVLRPVRVRRVHDAEAAPGAKPHGALLVDTDERTWRARAVINATGTWDRPFVPVVPGMAEFGGRMLHAADYDAPEEFTGAHVVVVGGGNSGAQICAEVSAVTDTTWVTRRPPQLRDASFSEAELVAVTDQVAQRVARGLPLRSVVSYTGIARTPAVRAAEERGALTARPMFQRVTPDGVTWADGTRLRADVILWATGFRPALTHLAPLRLRGPLGGIRLVGTRADHDPRVHLLGYGPSASMISVHRAAARAAREVRAGLS</sequence>
<dbReference type="GO" id="GO:0004497">
    <property type="term" value="F:monooxygenase activity"/>
    <property type="evidence" value="ECO:0007669"/>
    <property type="project" value="TreeGrafter"/>
</dbReference>
<keyword evidence="3" id="KW-1185">Reference proteome</keyword>
<dbReference type="GO" id="GO:0050660">
    <property type="term" value="F:flavin adenine dinucleotide binding"/>
    <property type="evidence" value="ECO:0007669"/>
    <property type="project" value="TreeGrafter"/>
</dbReference>
<dbReference type="Proteomes" id="UP000190637">
    <property type="component" value="Unassembled WGS sequence"/>
</dbReference>
<dbReference type="PRINTS" id="PR00368">
    <property type="entry name" value="FADPNR"/>
</dbReference>
<keyword evidence="1" id="KW-0560">Oxidoreductase</keyword>